<keyword evidence="2" id="KW-0575">Peroxidase</keyword>
<evidence type="ECO:0000256" key="3">
    <source>
        <dbReference type="ARBA" id="ARBA00022723"/>
    </source>
</evidence>
<evidence type="ECO:0000256" key="5">
    <source>
        <dbReference type="ARBA" id="ARBA00023004"/>
    </source>
</evidence>
<dbReference type="SUPFAM" id="SSF54909">
    <property type="entry name" value="Dimeric alpha+beta barrel"/>
    <property type="match status" value="1"/>
</dbReference>
<keyword evidence="5" id="KW-0408">Iron</keyword>
<accession>F9RXB3</accession>
<evidence type="ECO:0000259" key="8">
    <source>
        <dbReference type="Pfam" id="PF20628"/>
    </source>
</evidence>
<comment type="cofactor">
    <cofactor evidence="1">
        <name>heme b</name>
        <dbReference type="ChEBI" id="CHEBI:60344"/>
    </cofactor>
</comment>
<dbReference type="AlphaFoldDB" id="F9RXB3"/>
<sequence>MSQSQTAILPEAEPFAQYIQIKVRQNNEQVLAQLQALPTLIEELNQQQVNANLTLSIAFTHGFWQQLNQAMPAELIAFPQLGEGDVVAPSSDIDVLIHLHSTRPDLHFYVVRKLLSEIADDVLVVDETAGFRYLDARDMTMFIDGTENPKEAMREEVAIIPQGEFAGGSYVMVQRFIHDLPAWNRLSVKAQEKVIGRTKPDSIELDDVPAASHVGRVDIKEEGKGLKIVRHSLPYGSASGEHGLLFIAYCNTLHNFKVMLESMYGVTDGKTDQMLRFTHAVTGAYFFAPSQEMLQSLRVKS</sequence>
<dbReference type="InterPro" id="IPR048327">
    <property type="entry name" value="Dyp_perox_N"/>
</dbReference>
<evidence type="ECO:0000256" key="6">
    <source>
        <dbReference type="ARBA" id="ARBA00025737"/>
    </source>
</evidence>
<dbReference type="PROSITE" id="PS51404">
    <property type="entry name" value="DYP_PEROXIDASE"/>
    <property type="match status" value="1"/>
</dbReference>
<dbReference type="Proteomes" id="UP000004605">
    <property type="component" value="Unassembled WGS sequence"/>
</dbReference>
<organism evidence="9 10">
    <name type="scientific">Vibrio ichthyoenteri ATCC 700023</name>
    <dbReference type="NCBI Taxonomy" id="870968"/>
    <lineage>
        <taxon>Bacteria</taxon>
        <taxon>Pseudomonadati</taxon>
        <taxon>Pseudomonadota</taxon>
        <taxon>Gammaproteobacteria</taxon>
        <taxon>Vibrionales</taxon>
        <taxon>Vibrionaceae</taxon>
        <taxon>Vibrio</taxon>
    </lineage>
</organism>
<name>F9RXB3_9VIBR</name>
<dbReference type="Pfam" id="PF20628">
    <property type="entry name" value="Dyp_perox_C"/>
    <property type="match status" value="1"/>
</dbReference>
<dbReference type="GO" id="GO:0005829">
    <property type="term" value="C:cytosol"/>
    <property type="evidence" value="ECO:0007669"/>
    <property type="project" value="TreeGrafter"/>
</dbReference>
<evidence type="ECO:0000313" key="10">
    <source>
        <dbReference type="Proteomes" id="UP000004605"/>
    </source>
</evidence>
<dbReference type="GO" id="GO:0020037">
    <property type="term" value="F:heme binding"/>
    <property type="evidence" value="ECO:0007669"/>
    <property type="project" value="InterPro"/>
</dbReference>
<proteinExistence type="inferred from homology"/>
<evidence type="ECO:0000259" key="7">
    <source>
        <dbReference type="Pfam" id="PF04261"/>
    </source>
</evidence>
<comment type="similarity">
    <text evidence="6">Belongs to the DyP-type peroxidase family.</text>
</comment>
<gene>
    <name evidence="9" type="ORF">VII00023_21017</name>
</gene>
<dbReference type="GO" id="GO:0004601">
    <property type="term" value="F:peroxidase activity"/>
    <property type="evidence" value="ECO:0007669"/>
    <property type="project" value="UniProtKB-KW"/>
</dbReference>
<keyword evidence="10" id="KW-1185">Reference proteome</keyword>
<dbReference type="EMBL" id="AFWF01000012">
    <property type="protein sequence ID" value="EGU48236.1"/>
    <property type="molecule type" value="Genomic_DNA"/>
</dbReference>
<dbReference type="PANTHER" id="PTHR30521">
    <property type="entry name" value="DEFERROCHELATASE/PEROXIDASE"/>
    <property type="match status" value="1"/>
</dbReference>
<dbReference type="OrthoDB" id="3251355at2"/>
<comment type="caution">
    <text evidence="9">The sequence shown here is derived from an EMBL/GenBank/DDBJ whole genome shotgun (WGS) entry which is preliminary data.</text>
</comment>
<dbReference type="InterPro" id="IPR006314">
    <property type="entry name" value="Dyp_peroxidase"/>
</dbReference>
<dbReference type="GO" id="GO:0046872">
    <property type="term" value="F:metal ion binding"/>
    <property type="evidence" value="ECO:0007669"/>
    <property type="project" value="UniProtKB-KW"/>
</dbReference>
<protein>
    <submittedName>
        <fullName evidence="9">TyrA protein</fullName>
    </submittedName>
</protein>
<dbReference type="NCBIfam" id="TIGR01413">
    <property type="entry name" value="Dyp_perox_fam"/>
    <property type="match status" value="1"/>
</dbReference>
<feature type="domain" description="Dyp-type peroxidase N-terminal" evidence="7">
    <location>
        <begin position="5"/>
        <end position="132"/>
    </location>
</feature>
<keyword evidence="4" id="KW-0560">Oxidoreductase</keyword>
<reference evidence="9 10" key="1">
    <citation type="journal article" date="2012" name="Int. J. Syst. Evol. Microbiol.">
        <title>Vibrio caribbeanicus sp. nov., isolated from the marine sponge Scleritoderma cyanea.</title>
        <authorList>
            <person name="Hoffmann M."/>
            <person name="Monday S.R."/>
            <person name="Allard M.W."/>
            <person name="Strain E.A."/>
            <person name="Whittaker P."/>
            <person name="Naum M."/>
            <person name="McCarthy P.J."/>
            <person name="Lopez J.V."/>
            <person name="Fischer M."/>
            <person name="Brown E.W."/>
        </authorList>
    </citation>
    <scope>NUCLEOTIDE SEQUENCE [LARGE SCALE GENOMIC DNA]</scope>
    <source>
        <strain evidence="9 10">ATCC 700023</strain>
    </source>
</reference>
<dbReference type="RefSeq" id="WP_006710512.1">
    <property type="nucleotide sequence ID" value="NZ_AFWF01000012.1"/>
</dbReference>
<dbReference type="InterPro" id="IPR011008">
    <property type="entry name" value="Dimeric_a/b-barrel"/>
</dbReference>
<keyword evidence="3" id="KW-0479">Metal-binding</keyword>
<evidence type="ECO:0000256" key="4">
    <source>
        <dbReference type="ARBA" id="ARBA00023002"/>
    </source>
</evidence>
<evidence type="ECO:0000256" key="1">
    <source>
        <dbReference type="ARBA" id="ARBA00001970"/>
    </source>
</evidence>
<dbReference type="Pfam" id="PF04261">
    <property type="entry name" value="Dyp_perox_N"/>
    <property type="match status" value="1"/>
</dbReference>
<dbReference type="PANTHER" id="PTHR30521:SF0">
    <property type="entry name" value="DYP-TYPE PEROXIDASE FAMILY PROTEIN"/>
    <property type="match status" value="1"/>
</dbReference>
<evidence type="ECO:0000256" key="2">
    <source>
        <dbReference type="ARBA" id="ARBA00022559"/>
    </source>
</evidence>
<evidence type="ECO:0000313" key="9">
    <source>
        <dbReference type="EMBL" id="EGU48236.1"/>
    </source>
</evidence>
<feature type="domain" description="Dyp-type peroxidase C-terminal" evidence="8">
    <location>
        <begin position="135"/>
        <end position="292"/>
    </location>
</feature>
<dbReference type="InterPro" id="IPR048328">
    <property type="entry name" value="Dyp_perox_C"/>
</dbReference>